<reference evidence="2 3" key="1">
    <citation type="journal article" date="2018" name="Syst. Appl. Microbiol.">
        <title>Pseudomonas gallaeciensis sp. nov., isolated from crude-oil-contaminated intertidal sand samples after the Prestige oil spill.</title>
        <authorList>
            <person name="Mulet M."/>
            <person name="Sanchez D."/>
            <person name="Rodriguez A.C."/>
            <person name="Nogales B."/>
            <person name="Bosch R."/>
            <person name="Busquets A."/>
            <person name="Gomila M."/>
            <person name="Lalucat J."/>
            <person name="Garcia-Valdes E."/>
        </authorList>
    </citation>
    <scope>NUCLEOTIDE SEQUENCE [LARGE SCALE GENOMIC DNA]</scope>
    <source>
        <strain evidence="2 3">V113</strain>
    </source>
</reference>
<organism evidence="2 3">
    <name type="scientific">Pseudomonas abyssi</name>
    <dbReference type="NCBI Taxonomy" id="170540"/>
    <lineage>
        <taxon>Bacteria</taxon>
        <taxon>Pseudomonadati</taxon>
        <taxon>Pseudomonadota</taxon>
        <taxon>Gammaproteobacteria</taxon>
        <taxon>Pseudomonadales</taxon>
        <taxon>Pseudomonadaceae</taxon>
        <taxon>Pseudomonas</taxon>
    </lineage>
</organism>
<dbReference type="RefSeq" id="WP_181977877.1">
    <property type="nucleotide sequence ID" value="NZ_LMAZ01000001.1"/>
</dbReference>
<gene>
    <name evidence="2" type="ORF">ASB58_06985</name>
</gene>
<dbReference type="Proteomes" id="UP000265411">
    <property type="component" value="Unassembled WGS sequence"/>
</dbReference>
<evidence type="ECO:0000313" key="3">
    <source>
        <dbReference type="Proteomes" id="UP000265411"/>
    </source>
</evidence>
<accession>A0A395RB87</accession>
<proteinExistence type="predicted"/>
<feature type="region of interest" description="Disordered" evidence="1">
    <location>
        <begin position="144"/>
        <end position="163"/>
    </location>
</feature>
<comment type="caution">
    <text evidence="2">The sequence shown here is derived from an EMBL/GenBank/DDBJ whole genome shotgun (WGS) entry which is preliminary data.</text>
</comment>
<evidence type="ECO:0000313" key="2">
    <source>
        <dbReference type="EMBL" id="RGP57069.1"/>
    </source>
</evidence>
<evidence type="ECO:0000256" key="1">
    <source>
        <dbReference type="SAM" id="MobiDB-lite"/>
    </source>
</evidence>
<keyword evidence="3" id="KW-1185">Reference proteome</keyword>
<dbReference type="EMBL" id="LMAZ01000001">
    <property type="protein sequence ID" value="RGP57069.1"/>
    <property type="molecule type" value="Genomic_DNA"/>
</dbReference>
<name>A0A395RB87_9PSED</name>
<dbReference type="AlphaFoldDB" id="A0A395RB87"/>
<protein>
    <submittedName>
        <fullName evidence="2">Uncharacterized protein</fullName>
    </submittedName>
</protein>
<sequence>MDYPWWRKHYAEARDTFSGRLLTVATFGKRTERLMGDYGRNSGVGALLVAAGWGAKRIIMLGYDCEYAPDGRRHWHGDHPAGLGNCVSIGKFPAQFAQAAPELVGVDIINASRHSILTLWPRMQLEQALGNQSVRTQKRQGVRAAARPVAGSAGAGAGVHQHG</sequence>